<dbReference type="Gene3D" id="2.120.10.80">
    <property type="entry name" value="Kelch-type beta propeller"/>
    <property type="match status" value="1"/>
</dbReference>
<evidence type="ECO:0000313" key="4">
    <source>
        <dbReference type="EMBL" id="RCS54010.1"/>
    </source>
</evidence>
<feature type="repeat" description="ANK" evidence="3">
    <location>
        <begin position="75"/>
        <end position="107"/>
    </location>
</feature>
<dbReference type="GO" id="GO:0004842">
    <property type="term" value="F:ubiquitin-protein transferase activity"/>
    <property type="evidence" value="ECO:0007669"/>
    <property type="project" value="TreeGrafter"/>
</dbReference>
<proteinExistence type="predicted"/>
<dbReference type="Pfam" id="PF12796">
    <property type="entry name" value="Ank_2"/>
    <property type="match status" value="2"/>
</dbReference>
<dbReference type="PROSITE" id="PS50297">
    <property type="entry name" value="ANK_REP_REGION"/>
    <property type="match status" value="3"/>
</dbReference>
<gene>
    <name evidence="4" type="ORF">DTL42_02310</name>
</gene>
<accession>A0A368KUA8</accession>
<reference evidence="4 5" key="1">
    <citation type="submission" date="2018-07" db="EMBL/GenBank/DDBJ databases">
        <title>Comparative genomes isolates from brazilian mangrove.</title>
        <authorList>
            <person name="De Araujo J.E."/>
            <person name="Taketani R.G."/>
            <person name="Silva M.C.P."/>
            <person name="Lourenco M.V."/>
            <person name="Oliveira V.M."/>
            <person name="Andreote F.D."/>
        </authorList>
    </citation>
    <scope>NUCLEOTIDE SEQUENCE [LARGE SCALE GENOMIC DNA]</scope>
    <source>
        <strain evidence="4 5">HEX PRIS-MGV</strain>
    </source>
</reference>
<feature type="repeat" description="ANK" evidence="3">
    <location>
        <begin position="39"/>
        <end position="73"/>
    </location>
</feature>
<dbReference type="PANTHER" id="PTHR24171">
    <property type="entry name" value="ANKYRIN REPEAT DOMAIN-CONTAINING PROTEIN 39-RELATED"/>
    <property type="match status" value="1"/>
</dbReference>
<dbReference type="InterPro" id="IPR036770">
    <property type="entry name" value="Ankyrin_rpt-contain_sf"/>
</dbReference>
<evidence type="ECO:0000256" key="3">
    <source>
        <dbReference type="PROSITE-ProRule" id="PRU00023"/>
    </source>
</evidence>
<evidence type="ECO:0000256" key="1">
    <source>
        <dbReference type="ARBA" id="ARBA00022737"/>
    </source>
</evidence>
<sequence>MYKKETRGMDIHTFATDGNQEGVLAELEKGIFVDSRNEKGYTPLACAAKSPHASVDLLRLLIDAGANIHAKVGESQRQPLALAACSGSLEKVQVLLDAGADINAESPSGYTALLHIMFRLHDNEMLLPMAEFLVQHGAVMDCESQYRESPLSAAYLRRRWDVVRFLLDAGADPSPLRWSKLLEAVALGSCHDVKELLRVPGALQQRDRFSRTPWLLAAFVGHLDKARLIHAAGIDVNEIGQCGETALMTSASIGNPEMIKWLIGVKVDLELADEFGQTALTQAVQFGHADCVEILLAAGADPSITNEYGDKPITLTTSEEVVRVLVEAGEDIGDVSTEMRRILIGLEGSSTLRVSKSEYQEGCQRRFGSSNPETMDVPFWQEMIRTGIPAYESKSQFGDLYEMTCVWCFNRFGASFTALPDGRYVQIGGEHEDYYDPDFCIYNDVVVFQGDGNFTIYGYPQEVFPPTDFHSATLVGSDIYIIGGLGYHGSRRFGTTPVYRLNCHTWHMEPVTSTGACPGWIYKHKATLSEAGNITIRGGTIAIAQDGVEDHVENNEVFQLDLTCMTWTRFAAEP</sequence>
<keyword evidence="2 3" id="KW-0040">ANK repeat</keyword>
<evidence type="ECO:0000313" key="5">
    <source>
        <dbReference type="Proteomes" id="UP000253562"/>
    </source>
</evidence>
<protein>
    <submittedName>
        <fullName evidence="4">Ankyrin repeat domain-containing protein</fullName>
    </submittedName>
</protein>
<dbReference type="PANTHER" id="PTHR24171:SF8">
    <property type="entry name" value="BRCA1-ASSOCIATED RING DOMAIN PROTEIN 1"/>
    <property type="match status" value="1"/>
</dbReference>
<dbReference type="SUPFAM" id="SSF117281">
    <property type="entry name" value="Kelch motif"/>
    <property type="match status" value="1"/>
</dbReference>
<dbReference type="AlphaFoldDB" id="A0A368KUA8"/>
<keyword evidence="1" id="KW-0677">Repeat</keyword>
<dbReference type="PROSITE" id="PS50088">
    <property type="entry name" value="ANK_REPEAT"/>
    <property type="match status" value="4"/>
</dbReference>
<dbReference type="SMART" id="SM00248">
    <property type="entry name" value="ANK"/>
    <property type="match status" value="8"/>
</dbReference>
<comment type="caution">
    <text evidence="4">The sequence shown here is derived from an EMBL/GenBank/DDBJ whole genome shotgun (WGS) entry which is preliminary data.</text>
</comment>
<dbReference type="InterPro" id="IPR002110">
    <property type="entry name" value="Ankyrin_rpt"/>
</dbReference>
<dbReference type="EMBL" id="QPEX01000010">
    <property type="protein sequence ID" value="RCS54010.1"/>
    <property type="molecule type" value="Genomic_DNA"/>
</dbReference>
<dbReference type="InterPro" id="IPR015915">
    <property type="entry name" value="Kelch-typ_b-propeller"/>
</dbReference>
<dbReference type="Proteomes" id="UP000253562">
    <property type="component" value="Unassembled WGS sequence"/>
</dbReference>
<name>A0A368KUA8_9BACT</name>
<dbReference type="GO" id="GO:0085020">
    <property type="term" value="P:protein K6-linked ubiquitination"/>
    <property type="evidence" value="ECO:0007669"/>
    <property type="project" value="TreeGrafter"/>
</dbReference>
<dbReference type="SUPFAM" id="SSF48403">
    <property type="entry name" value="Ankyrin repeat"/>
    <property type="match status" value="1"/>
</dbReference>
<organism evidence="4 5">
    <name type="scientific">Bremerella cremea</name>
    <dbReference type="NCBI Taxonomy" id="1031537"/>
    <lineage>
        <taxon>Bacteria</taxon>
        <taxon>Pseudomonadati</taxon>
        <taxon>Planctomycetota</taxon>
        <taxon>Planctomycetia</taxon>
        <taxon>Pirellulales</taxon>
        <taxon>Pirellulaceae</taxon>
        <taxon>Bremerella</taxon>
    </lineage>
</organism>
<dbReference type="PRINTS" id="PR01415">
    <property type="entry name" value="ANKYRIN"/>
</dbReference>
<evidence type="ECO:0000256" key="2">
    <source>
        <dbReference type="ARBA" id="ARBA00023043"/>
    </source>
</evidence>
<feature type="repeat" description="ANK" evidence="3">
    <location>
        <begin position="242"/>
        <end position="274"/>
    </location>
</feature>
<dbReference type="Gene3D" id="1.25.40.20">
    <property type="entry name" value="Ankyrin repeat-containing domain"/>
    <property type="match status" value="3"/>
</dbReference>
<feature type="repeat" description="ANK" evidence="3">
    <location>
        <begin position="275"/>
        <end position="307"/>
    </location>
</feature>